<proteinExistence type="inferred from homology"/>
<evidence type="ECO:0000256" key="1">
    <source>
        <dbReference type="ARBA" id="ARBA00004651"/>
    </source>
</evidence>
<evidence type="ECO:0000313" key="9">
    <source>
        <dbReference type="EMBL" id="MUZ74899.1"/>
    </source>
</evidence>
<comment type="similarity">
    <text evidence="2">Belongs to the VirD4/TraG family.</text>
</comment>
<reference evidence="9 10" key="1">
    <citation type="submission" date="2019-12" db="EMBL/GenBank/DDBJ databases">
        <title>Whole-genome sequencing of Allorhizobium vitis.</title>
        <authorList>
            <person name="Gan H.M."/>
            <person name="Szegedi E."/>
            <person name="Burr T."/>
            <person name="Savka M.A."/>
        </authorList>
    </citation>
    <scope>NUCLEOTIDE SEQUENCE [LARGE SCALE GENOMIC DNA]</scope>
    <source>
        <strain evidence="9 10">CG516</strain>
    </source>
</reference>
<feature type="transmembrane region" description="Helical" evidence="8">
    <location>
        <begin position="74"/>
        <end position="93"/>
    </location>
</feature>
<comment type="subcellular location">
    <subcellularLocation>
        <location evidence="1">Cell membrane</location>
        <topology evidence="1">Multi-pass membrane protein</topology>
    </subcellularLocation>
</comment>
<dbReference type="CDD" id="cd01127">
    <property type="entry name" value="TrwB_TraG_TraD_VirD4"/>
    <property type="match status" value="2"/>
</dbReference>
<evidence type="ECO:0000256" key="4">
    <source>
        <dbReference type="ARBA" id="ARBA00022692"/>
    </source>
</evidence>
<dbReference type="AlphaFoldDB" id="A0A6L6VKW3"/>
<protein>
    <submittedName>
        <fullName evidence="9">TraM recognition domain-containing protein</fullName>
    </submittedName>
</protein>
<evidence type="ECO:0000256" key="5">
    <source>
        <dbReference type="ARBA" id="ARBA00022971"/>
    </source>
</evidence>
<dbReference type="PANTHER" id="PTHR37937">
    <property type="entry name" value="CONJUGATIVE TRANSFER: DNA TRANSPORT"/>
    <property type="match status" value="1"/>
</dbReference>
<name>A0A6L6VKW3_AGRVI</name>
<organism evidence="9 10">
    <name type="scientific">Agrobacterium vitis</name>
    <name type="common">Rhizobium vitis</name>
    <dbReference type="NCBI Taxonomy" id="373"/>
    <lineage>
        <taxon>Bacteria</taxon>
        <taxon>Pseudomonadati</taxon>
        <taxon>Pseudomonadota</taxon>
        <taxon>Alphaproteobacteria</taxon>
        <taxon>Hyphomicrobiales</taxon>
        <taxon>Rhizobiaceae</taxon>
        <taxon>Rhizobium/Agrobacterium group</taxon>
        <taxon>Agrobacterium</taxon>
    </lineage>
</organism>
<evidence type="ECO:0000256" key="8">
    <source>
        <dbReference type="SAM" id="Phobius"/>
    </source>
</evidence>
<evidence type="ECO:0000256" key="7">
    <source>
        <dbReference type="ARBA" id="ARBA00023136"/>
    </source>
</evidence>
<dbReference type="InterPro" id="IPR027417">
    <property type="entry name" value="P-loop_NTPase"/>
</dbReference>
<keyword evidence="5" id="KW-0184">Conjugation</keyword>
<keyword evidence="3" id="KW-1003">Cell membrane</keyword>
<comment type="caution">
    <text evidence="9">The sequence shown here is derived from an EMBL/GenBank/DDBJ whole genome shotgun (WGS) entry which is preliminary data.</text>
</comment>
<keyword evidence="4 8" id="KW-0812">Transmembrane</keyword>
<dbReference type="InterPro" id="IPR003688">
    <property type="entry name" value="TraG/VirD4"/>
</dbReference>
<dbReference type="GO" id="GO:0005886">
    <property type="term" value="C:plasma membrane"/>
    <property type="evidence" value="ECO:0007669"/>
    <property type="project" value="UniProtKB-SubCell"/>
</dbReference>
<gene>
    <name evidence="9" type="ORF">GOZ90_19610</name>
</gene>
<dbReference type="Gene3D" id="3.40.50.300">
    <property type="entry name" value="P-loop containing nucleotide triphosphate hydrolases"/>
    <property type="match status" value="1"/>
</dbReference>
<dbReference type="Proteomes" id="UP000477951">
    <property type="component" value="Unassembled WGS sequence"/>
</dbReference>
<dbReference type="PANTHER" id="PTHR37937:SF1">
    <property type="entry name" value="CONJUGATIVE TRANSFER: DNA TRANSPORT"/>
    <property type="match status" value="1"/>
</dbReference>
<dbReference type="Pfam" id="PF02534">
    <property type="entry name" value="T4SS-DNA_transf"/>
    <property type="match status" value="1"/>
</dbReference>
<dbReference type="InterPro" id="IPR051539">
    <property type="entry name" value="T4SS-coupling_protein"/>
</dbReference>
<dbReference type="EMBL" id="WPHR01000021">
    <property type="protein sequence ID" value="MUZ74899.1"/>
    <property type="molecule type" value="Genomic_DNA"/>
</dbReference>
<keyword evidence="7 8" id="KW-0472">Membrane</keyword>
<keyword evidence="6 8" id="KW-1133">Transmembrane helix</keyword>
<evidence type="ECO:0000256" key="3">
    <source>
        <dbReference type="ARBA" id="ARBA00022475"/>
    </source>
</evidence>
<evidence type="ECO:0000256" key="2">
    <source>
        <dbReference type="ARBA" id="ARBA00008806"/>
    </source>
</evidence>
<dbReference type="RefSeq" id="WP_156615794.1">
    <property type="nucleotide sequence ID" value="NZ_WPHR01000021.1"/>
</dbReference>
<accession>A0A6L6VKW3</accession>
<evidence type="ECO:0000256" key="6">
    <source>
        <dbReference type="ARBA" id="ARBA00022989"/>
    </source>
</evidence>
<feature type="transmembrane region" description="Helical" evidence="8">
    <location>
        <begin position="46"/>
        <end position="62"/>
    </location>
</feature>
<evidence type="ECO:0000313" key="10">
    <source>
        <dbReference type="Proteomes" id="UP000477951"/>
    </source>
</evidence>
<sequence>MKQAKLAWAAFKTMIRMAADDPLWATTALALAPFRAIRPIGQAILLLALVTLVIGIGGSRLLEALGFGRGSIPMMVLSVVFPVLLIAIMFRLITNPMIHHFGNRSGETHGSARFAMSNETAPLTHNDSGLLIGRNSKTGKLLRYDGPAHLLTMAPTRTGKGVGTIIPNLLTANRSVICIDPKGENARITGRAREVFGPVYVLDPFGITDMRSVAFNPLDGLNPDSLDVAEDASTLADALVFDEPGMAGEAHWNEEAKALIAGLILRVITHERVERRNLATLREYLTLPPEAFAALLKRMQETDEVNGLISRAANRHLGKSDREAAGVLSSAQRHTHFLDSPRMQRVLDESYFSFADLKCKTMTIFLVLPPDRLSSYSRWLRLLVTQSLLDMARTPEKPASPVLYLLDEFASLGHLAPVERAMGLMAGYGVQLWPILQDVHQLRATYGQRAGTFLSNAGVLQVFGVNDHDSARLISDLLGQETVVFQTMARALDSEKSGISYSEQHTARPLLTPDEVRNLPHTTELLFLAGQRPIMARKLAYYADPEFAGAFDPT</sequence>
<dbReference type="SUPFAM" id="SSF52540">
    <property type="entry name" value="P-loop containing nucleoside triphosphate hydrolases"/>
    <property type="match status" value="1"/>
</dbReference>